<dbReference type="OMA" id="TAWYYGT"/>
<feature type="active site" description="Proton donor" evidence="2">
    <location>
        <position position="57"/>
    </location>
</feature>
<dbReference type="GO" id="GO:0045149">
    <property type="term" value="P:acetoin metabolic process"/>
    <property type="evidence" value="ECO:0007669"/>
    <property type="project" value="EnsemblFungi"/>
</dbReference>
<evidence type="ECO:0000256" key="2">
    <source>
        <dbReference type="PIRSR" id="PIRSR000097-1"/>
    </source>
</evidence>
<evidence type="ECO:0000256" key="3">
    <source>
        <dbReference type="PIRSR" id="PIRSR000097-2"/>
    </source>
</evidence>
<dbReference type="OrthoDB" id="416253at2759"/>
<dbReference type="eggNOG" id="KOG1577">
    <property type="taxonomic scope" value="Eukaryota"/>
</dbReference>
<dbReference type="STRING" id="1071383.J7SAY5"/>
<sequence length="323" mass="36255">MLHPKSTEIYFKLNNGVNMPALGLGTASPREHMAETKQAVKAAIKAGYRHIDTAWFYGTEGYIGDALKELLENGDVKRSDLFITSKVWPVYWDDVDLSLNESLKSLGLDYVDLYLQHWPLCFQKIEDSKDGVNGLKGKPIDKDGNALIVEGADYLSTYKQMEKIYLDPKDNRVRAIGVSNYPVEYLDRLLKVCTVKPAVNQVEMHPHLPQFELREFCELHDIKLTAYSPLGSSGAPLLKLPLVKELSEKYQVTLNDVLISYHIRKGSFVIPRSLNPVRLAGCVNFVTLTEGELDQLDDIGRKDSIRYIDGSFAKTIPGFTGGN</sequence>
<dbReference type="FunFam" id="3.20.20.100:FF:000002">
    <property type="entry name" value="2,5-diketo-D-gluconic acid reductase A"/>
    <property type="match status" value="1"/>
</dbReference>
<evidence type="ECO:0000313" key="7">
    <source>
        <dbReference type="Proteomes" id="UP000006310"/>
    </source>
</evidence>
<accession>J7SAY5</accession>
<gene>
    <name evidence="6" type="primary">KNAG0K02070</name>
    <name evidence="6" type="ordered locus">KNAG_0K02070</name>
</gene>
<keyword evidence="7" id="KW-1185">Reference proteome</keyword>
<dbReference type="AlphaFoldDB" id="J7SAY5"/>
<organism evidence="6 7">
    <name type="scientific">Huiozyma naganishii (strain ATCC MYA-139 / BCRC 22969 / CBS 8797 / KCTC 17520 / NBRC 10181 / NCYC 3082 / Yp74L-3)</name>
    <name type="common">Yeast</name>
    <name type="synonym">Kazachstania naganishii</name>
    <dbReference type="NCBI Taxonomy" id="1071383"/>
    <lineage>
        <taxon>Eukaryota</taxon>
        <taxon>Fungi</taxon>
        <taxon>Dikarya</taxon>
        <taxon>Ascomycota</taxon>
        <taxon>Saccharomycotina</taxon>
        <taxon>Saccharomycetes</taxon>
        <taxon>Saccharomycetales</taxon>
        <taxon>Saccharomycetaceae</taxon>
        <taxon>Huiozyma</taxon>
    </lineage>
</organism>
<dbReference type="EMBL" id="HE978324">
    <property type="protein sequence ID" value="CCK72571.1"/>
    <property type="molecule type" value="Genomic_DNA"/>
</dbReference>
<keyword evidence="1" id="KW-0560">Oxidoreductase</keyword>
<dbReference type="GO" id="GO:0052588">
    <property type="term" value="F:diacetyl reductase ((S)-acetoin forming) (NAD+) activity"/>
    <property type="evidence" value="ECO:0007669"/>
    <property type="project" value="EnsemblFungi"/>
</dbReference>
<evidence type="ECO:0000259" key="5">
    <source>
        <dbReference type="Pfam" id="PF00248"/>
    </source>
</evidence>
<dbReference type="GeneID" id="34528338"/>
<name>J7SAY5_HUIN7</name>
<dbReference type="InterPro" id="IPR018170">
    <property type="entry name" value="Aldo/ket_reductase_CS"/>
</dbReference>
<proteinExistence type="predicted"/>
<feature type="site" description="Lowers pKa of active site Tyr" evidence="4">
    <location>
        <position position="86"/>
    </location>
</feature>
<feature type="binding site" evidence="3">
    <location>
        <position position="117"/>
    </location>
    <ligand>
        <name>substrate</name>
    </ligand>
</feature>
<dbReference type="GO" id="GO:0005829">
    <property type="term" value="C:cytosol"/>
    <property type="evidence" value="ECO:0007669"/>
    <property type="project" value="EnsemblFungi"/>
</dbReference>
<dbReference type="KEGG" id="kng:KNAG_0K02070"/>
<dbReference type="HOGENOM" id="CLU_023205_0_0_1"/>
<dbReference type="GO" id="GO:0005975">
    <property type="term" value="P:carbohydrate metabolic process"/>
    <property type="evidence" value="ECO:0007669"/>
    <property type="project" value="EnsemblFungi"/>
</dbReference>
<reference evidence="7" key="2">
    <citation type="submission" date="2012-08" db="EMBL/GenBank/DDBJ databases">
        <title>Genome sequence of Kazachstania naganishii.</title>
        <authorList>
            <person name="Gordon J.L."/>
            <person name="Armisen D."/>
            <person name="Proux-Wera E."/>
            <person name="OhEigeartaigh S.S."/>
            <person name="Byrne K.P."/>
            <person name="Wolfe K.H."/>
        </authorList>
    </citation>
    <scope>NUCLEOTIDE SEQUENCE [LARGE SCALE GENOMIC DNA]</scope>
    <source>
        <strain evidence="7">ATCC MYA-139 / BCRC 22969 / CBS 8797 / CCRC 22969 / KCTC 17520 / NBRC 10181 / NCYC 3082</strain>
    </source>
</reference>
<feature type="domain" description="NADP-dependent oxidoreductase" evidence="5">
    <location>
        <begin position="22"/>
        <end position="299"/>
    </location>
</feature>
<dbReference type="PROSITE" id="PS00798">
    <property type="entry name" value="ALDOKETO_REDUCTASE_1"/>
    <property type="match status" value="1"/>
</dbReference>
<dbReference type="PROSITE" id="PS00062">
    <property type="entry name" value="ALDOKETO_REDUCTASE_2"/>
    <property type="match status" value="1"/>
</dbReference>
<evidence type="ECO:0000256" key="4">
    <source>
        <dbReference type="PIRSR" id="PIRSR000097-3"/>
    </source>
</evidence>
<evidence type="ECO:0000256" key="1">
    <source>
        <dbReference type="ARBA" id="ARBA00023002"/>
    </source>
</evidence>
<dbReference type="InterPro" id="IPR023210">
    <property type="entry name" value="NADP_OxRdtase_dom"/>
</dbReference>
<dbReference type="SUPFAM" id="SSF51430">
    <property type="entry name" value="NAD(P)-linked oxidoreductase"/>
    <property type="match status" value="1"/>
</dbReference>
<evidence type="ECO:0000313" key="6">
    <source>
        <dbReference type="EMBL" id="CCK72571.1"/>
    </source>
</evidence>
<dbReference type="Gene3D" id="3.20.20.100">
    <property type="entry name" value="NADP-dependent oxidoreductase domain"/>
    <property type="match status" value="1"/>
</dbReference>
<dbReference type="Pfam" id="PF00248">
    <property type="entry name" value="Aldo_ket_red"/>
    <property type="match status" value="1"/>
</dbReference>
<dbReference type="Proteomes" id="UP000006310">
    <property type="component" value="Chromosome 11"/>
</dbReference>
<dbReference type="GO" id="GO:0045290">
    <property type="term" value="F:D-arabinose 1-dehydrogenase [NAD(P)+] activity"/>
    <property type="evidence" value="ECO:0007669"/>
    <property type="project" value="EnsemblFungi"/>
</dbReference>
<dbReference type="PRINTS" id="PR00069">
    <property type="entry name" value="ALDKETRDTASE"/>
</dbReference>
<reference evidence="6 7" key="1">
    <citation type="journal article" date="2011" name="Proc. Natl. Acad. Sci. U.S.A.">
        <title>Evolutionary erosion of yeast sex chromosomes by mating-type switching accidents.</title>
        <authorList>
            <person name="Gordon J.L."/>
            <person name="Armisen D."/>
            <person name="Proux-Wera E."/>
            <person name="Oheigeartaigh S.S."/>
            <person name="Byrne K.P."/>
            <person name="Wolfe K.H."/>
        </authorList>
    </citation>
    <scope>NUCLEOTIDE SEQUENCE [LARGE SCALE GENOMIC DNA]</scope>
    <source>
        <strain evidence="7">ATCC MYA-139 / BCRC 22969 / CBS 8797 / CCRC 22969 / KCTC 17520 / NBRC 10181 / NCYC 3082</strain>
    </source>
</reference>
<dbReference type="PIRSF" id="PIRSF000097">
    <property type="entry name" value="AKR"/>
    <property type="match status" value="1"/>
</dbReference>
<dbReference type="RefSeq" id="XP_022466816.1">
    <property type="nucleotide sequence ID" value="XM_022610528.1"/>
</dbReference>
<dbReference type="PANTHER" id="PTHR11732">
    <property type="entry name" value="ALDO/KETO REDUCTASE"/>
    <property type="match status" value="1"/>
</dbReference>
<protein>
    <recommendedName>
        <fullName evidence="5">NADP-dependent oxidoreductase domain-containing protein</fullName>
    </recommendedName>
</protein>
<dbReference type="InterPro" id="IPR036812">
    <property type="entry name" value="NAD(P)_OxRdtase_dom_sf"/>
</dbReference>
<dbReference type="InterPro" id="IPR020471">
    <property type="entry name" value="AKR"/>
</dbReference>